<dbReference type="Proteomes" id="UP000055047">
    <property type="component" value="Unassembled WGS sequence"/>
</dbReference>
<organism evidence="1 2">
    <name type="scientific">Anaplasma phagocytophilum</name>
    <name type="common">Ehrlichia phagocytophila</name>
    <dbReference type="NCBI Taxonomy" id="948"/>
    <lineage>
        <taxon>Bacteria</taxon>
        <taxon>Pseudomonadati</taxon>
        <taxon>Pseudomonadota</taxon>
        <taxon>Alphaproteobacteria</taxon>
        <taxon>Rickettsiales</taxon>
        <taxon>Anaplasmataceae</taxon>
        <taxon>Anaplasma</taxon>
        <taxon>phagocytophilum group</taxon>
    </lineage>
</organism>
<proteinExistence type="predicted"/>
<reference evidence="1 2" key="1">
    <citation type="submission" date="2014-09" db="EMBL/GenBank/DDBJ databases">
        <authorList>
            <person name="Loux Valentin"/>
            <person name="Dugat Thibaut"/>
        </authorList>
    </citation>
    <scope>NUCLEOTIDE SEQUENCE [LARGE SCALE GENOMIC DNA]</scope>
    <source>
        <strain evidence="1 2">BOV-10_179</strain>
    </source>
</reference>
<gene>
    <name evidence="1" type="ORF">ANAPHAGO_00846</name>
</gene>
<evidence type="ECO:0000313" key="1">
    <source>
        <dbReference type="EMBL" id="CEG20530.1"/>
    </source>
</evidence>
<dbReference type="AlphaFoldDB" id="A0A098EFF5"/>
<protein>
    <submittedName>
        <fullName evidence="1">Uncharacterized protein</fullName>
    </submittedName>
</protein>
<dbReference type="EMBL" id="CCXQ01000027">
    <property type="protein sequence ID" value="CEG20530.1"/>
    <property type="molecule type" value="Genomic_DNA"/>
</dbReference>
<accession>A0A098EFF5</accession>
<evidence type="ECO:0000313" key="2">
    <source>
        <dbReference type="Proteomes" id="UP000055047"/>
    </source>
</evidence>
<name>A0A098EFF5_ANAPH</name>
<sequence length="76" mass="8194">MPTQYTINSGEDIEIRGISAHTTREQSVGNLAPGSLIKKAREKTGQAIASALPSTPTEIYTCCTCSGSITRPRTYY</sequence>